<evidence type="ECO:0000256" key="4">
    <source>
        <dbReference type="ARBA" id="ARBA00022723"/>
    </source>
</evidence>
<dbReference type="InterPro" id="IPR015915">
    <property type="entry name" value="Kelch-typ_b-propeller"/>
</dbReference>
<accession>A0A813S3S9</accession>
<dbReference type="InterPro" id="IPR032632">
    <property type="entry name" value="Peptidase_M16_M"/>
</dbReference>
<proteinExistence type="inferred from homology"/>
<evidence type="ECO:0000256" key="6">
    <source>
        <dbReference type="ARBA" id="ARBA00022833"/>
    </source>
</evidence>
<dbReference type="EMBL" id="CAJNOE010000039">
    <property type="protein sequence ID" value="CAF0789730.1"/>
    <property type="molecule type" value="Genomic_DNA"/>
</dbReference>
<dbReference type="PROSITE" id="PS50948">
    <property type="entry name" value="PAN"/>
    <property type="match status" value="1"/>
</dbReference>
<dbReference type="SMART" id="SM00612">
    <property type="entry name" value="Kelch"/>
    <property type="match status" value="7"/>
</dbReference>
<dbReference type="InterPro" id="IPR011043">
    <property type="entry name" value="Gal_Oxase/kelch_b-propeller"/>
</dbReference>
<evidence type="ECO:0000259" key="8">
    <source>
        <dbReference type="PROSITE" id="PS50948"/>
    </source>
</evidence>
<dbReference type="FunFam" id="3.30.830.10:FF:000005">
    <property type="entry name" value="nardilysin isoform X1"/>
    <property type="match status" value="1"/>
</dbReference>
<keyword evidence="7" id="KW-0482">Metalloprotease</keyword>
<dbReference type="Pfam" id="PF05193">
    <property type="entry name" value="Peptidase_M16_C"/>
    <property type="match status" value="2"/>
</dbReference>
<dbReference type="GO" id="GO:0005739">
    <property type="term" value="C:mitochondrion"/>
    <property type="evidence" value="ECO:0007669"/>
    <property type="project" value="TreeGrafter"/>
</dbReference>
<dbReference type="InterPro" id="IPR050626">
    <property type="entry name" value="Peptidase_M16"/>
</dbReference>
<dbReference type="Pfam" id="PF24681">
    <property type="entry name" value="Kelch_KLHDC2_KLHL20_DRC7"/>
    <property type="match status" value="2"/>
</dbReference>
<name>A0A813S3S9_9BILA</name>
<evidence type="ECO:0000313" key="10">
    <source>
        <dbReference type="Proteomes" id="UP000663860"/>
    </source>
</evidence>
<dbReference type="Gene3D" id="2.120.10.80">
    <property type="entry name" value="Kelch-type beta propeller"/>
    <property type="match status" value="2"/>
</dbReference>
<dbReference type="InterPro" id="IPR011249">
    <property type="entry name" value="Metalloenz_LuxS/M16"/>
</dbReference>
<keyword evidence="4" id="KW-0479">Metal-binding</keyword>
<keyword evidence="3" id="KW-0645">Protease</keyword>
<evidence type="ECO:0000256" key="7">
    <source>
        <dbReference type="ARBA" id="ARBA00023049"/>
    </source>
</evidence>
<dbReference type="Pfam" id="PF00024">
    <property type="entry name" value="PAN_1"/>
    <property type="match status" value="1"/>
</dbReference>
<dbReference type="GO" id="GO:0051603">
    <property type="term" value="P:proteolysis involved in protein catabolic process"/>
    <property type="evidence" value="ECO:0007669"/>
    <property type="project" value="TreeGrafter"/>
</dbReference>
<dbReference type="Proteomes" id="UP000663860">
    <property type="component" value="Unassembled WGS sequence"/>
</dbReference>
<keyword evidence="6" id="KW-0862">Zinc</keyword>
<comment type="caution">
    <text evidence="9">The sequence shown here is derived from an EMBL/GenBank/DDBJ whole genome shotgun (WGS) entry which is preliminary data.</text>
</comment>
<dbReference type="GO" id="GO:0005829">
    <property type="term" value="C:cytosol"/>
    <property type="evidence" value="ECO:0007669"/>
    <property type="project" value="TreeGrafter"/>
</dbReference>
<dbReference type="Pfam" id="PF16187">
    <property type="entry name" value="Peptidase_M16_M"/>
    <property type="match status" value="2"/>
</dbReference>
<dbReference type="Gene3D" id="3.30.830.10">
    <property type="entry name" value="Metalloenzyme, LuxS/M16 peptidase-like"/>
    <property type="match status" value="5"/>
</dbReference>
<dbReference type="GO" id="GO:0046872">
    <property type="term" value="F:metal ion binding"/>
    <property type="evidence" value="ECO:0007669"/>
    <property type="project" value="UniProtKB-KW"/>
</dbReference>
<evidence type="ECO:0000256" key="5">
    <source>
        <dbReference type="ARBA" id="ARBA00022801"/>
    </source>
</evidence>
<dbReference type="InterPro" id="IPR006652">
    <property type="entry name" value="Kelch_1"/>
</dbReference>
<dbReference type="SUPFAM" id="SSF63411">
    <property type="entry name" value="LuxS/MPP-like metallohydrolase"/>
    <property type="match status" value="5"/>
</dbReference>
<evidence type="ECO:0000256" key="2">
    <source>
        <dbReference type="ARBA" id="ARBA00022441"/>
    </source>
</evidence>
<evidence type="ECO:0000313" key="9">
    <source>
        <dbReference type="EMBL" id="CAF0789730.1"/>
    </source>
</evidence>
<reference evidence="9" key="1">
    <citation type="submission" date="2021-02" db="EMBL/GenBank/DDBJ databases">
        <authorList>
            <person name="Nowell W R."/>
        </authorList>
    </citation>
    <scope>NUCLEOTIDE SEQUENCE</scope>
</reference>
<dbReference type="PANTHER" id="PTHR43690:SF18">
    <property type="entry name" value="INSULIN-DEGRADING ENZYME-RELATED"/>
    <property type="match status" value="1"/>
</dbReference>
<dbReference type="SUPFAM" id="SSF117281">
    <property type="entry name" value="Kelch motif"/>
    <property type="match status" value="1"/>
</dbReference>
<evidence type="ECO:0000256" key="1">
    <source>
        <dbReference type="ARBA" id="ARBA00007261"/>
    </source>
</evidence>
<keyword evidence="2" id="KW-0880">Kelch repeat</keyword>
<protein>
    <recommendedName>
        <fullName evidence="8">Apple domain-containing protein</fullName>
    </recommendedName>
</protein>
<comment type="similarity">
    <text evidence="1">Belongs to the peptidase M16 family.</text>
</comment>
<feature type="domain" description="Apple" evidence="8">
    <location>
        <begin position="26"/>
        <end position="93"/>
    </location>
</feature>
<dbReference type="GO" id="GO:0043171">
    <property type="term" value="P:peptide catabolic process"/>
    <property type="evidence" value="ECO:0007669"/>
    <property type="project" value="TreeGrafter"/>
</dbReference>
<dbReference type="GO" id="GO:0004222">
    <property type="term" value="F:metalloendopeptidase activity"/>
    <property type="evidence" value="ECO:0007669"/>
    <property type="project" value="TreeGrafter"/>
</dbReference>
<sequence>MIITQAVGEDIRSEQMFLIPDSKFQCVNTTCLPFISVITTDIRNCQFACLGESQCIAATFHQSTSNCELFDNMLNQNGNILADVDATSINVISGTRFPSEPTTTTSTTSTTTTAIPHWTMTGNMSVARYEHTASTLTNGLVLVAGGSSSGVSALNSAELYNLSTGTWATTGSLNVARYAHTASTLTNGSVLVSGGENSGSIVNSVELYNPSTGSWTATGSLNVARYAHTVSTLTNGSVLVSGGYGNSAYLNSAELYNPSTDTWTTTGNMSTTRAYHTTSVLANGLVLVAGGNNGGCLNSTELYNPSTGTWTITGSMSAGREHHTASTLSNGSVLVTGGLGSSGFLNSAELYNPSTGTWTTTGSMSIARYYHTASTLADGSVLIAGGYGSTGYLNSAELYNPTTGTWATTRSMSAGREHHTASTLSNGSVLVAGGYNGGYLNSAELYDPTTGTWTTTANMSITRFAQFFISPLFSASSTDRELEAVNSEYEGYLSKDVWRISQLEKSTSDLQHPYSRFDVGNTETLRTTPKQRGIDIRQVLLNFHKTEYSSNRMSLAVLGNQSLDELQSLVMKSFNDVPNKKLEQVKYPADPYGESQRKTICYVVPVKEYRYLTINWVIPDHKDLYYCNPESYLSHLIGHEGDGSLLSYLKKLGLATELVSGEKPTAPGFNFFYVYLELTIEGLSRWEEIIYIVYQYIAMLRKEGPKEWIFDECKNINAVHFQFREKERPDRFVSKLAGRMRDYPLTECLSGDYELREFRPDLIVEELNEYLIPSKMRVFLASKEFTSIATETEKWFGTQYKQEYLPEELIKKCETCELIPELHLPTPNEFIPTDFQLFSKEKQSTRPQLPIKIKENEFCRLFYGEDTFYGLPKAYLYFELRNPLGSADPLHSNMNALYVELVEDSLTEIVYPVQLGGLQYKLYALDYGIQLTVYGFNHKIKQLLETIIDRMVNIKVNPQRFEIMKEKIKRALQSFRRDDPDEMADYGVTYLTAQHQWNIDELLSCIDGITAHDLDSFITRMLTRFFTDSLMYGNLTKDHALEYMSLIEQKFQEKRFYQPLFPSMWFNQRELTLPEGCNYAYTMFNDAQKLHAIEIYLQCFQQTLENNALLELFCHFVQEPCFDQLRTKEQLGYVNINAVHFQFREKERPDRFVSKLAGRMRDYPLTECLSGDYELREFRPDLIVEELNDYLIPSKMRIFLASKEFASIATETEKWFGTQYKQEYLPEELIKRCETCELIPELHLPTPNEFIPTDFQLFSKEKQSTRPQLPIKIKENEFCRLFYGEDTFYGLPKAYLYFELRK</sequence>
<organism evidence="9 10">
    <name type="scientific">Adineta steineri</name>
    <dbReference type="NCBI Taxonomy" id="433720"/>
    <lineage>
        <taxon>Eukaryota</taxon>
        <taxon>Metazoa</taxon>
        <taxon>Spiralia</taxon>
        <taxon>Gnathifera</taxon>
        <taxon>Rotifera</taxon>
        <taxon>Eurotatoria</taxon>
        <taxon>Bdelloidea</taxon>
        <taxon>Adinetida</taxon>
        <taxon>Adinetidae</taxon>
        <taxon>Adineta</taxon>
    </lineage>
</organism>
<dbReference type="InterPro" id="IPR003609">
    <property type="entry name" value="Pan_app"/>
</dbReference>
<gene>
    <name evidence="9" type="ORF">IZO911_LOCUS6329</name>
</gene>
<dbReference type="PANTHER" id="PTHR43690">
    <property type="entry name" value="NARDILYSIN"/>
    <property type="match status" value="1"/>
</dbReference>
<keyword evidence="5" id="KW-0378">Hydrolase</keyword>
<evidence type="ECO:0000256" key="3">
    <source>
        <dbReference type="ARBA" id="ARBA00022670"/>
    </source>
</evidence>
<dbReference type="SUPFAM" id="SSF50965">
    <property type="entry name" value="Galactose oxidase, central domain"/>
    <property type="match status" value="1"/>
</dbReference>
<dbReference type="InterPro" id="IPR007863">
    <property type="entry name" value="Peptidase_M16_C"/>
</dbReference>